<name>A0A9Q9RZN9_FUSFU</name>
<evidence type="ECO:0000313" key="2">
    <source>
        <dbReference type="EMBL" id="VTT82821.1"/>
    </source>
</evidence>
<protein>
    <recommendedName>
        <fullName evidence="1">2EXR domain-containing protein</fullName>
    </recommendedName>
</protein>
<comment type="caution">
    <text evidence="2">The sequence shown here is derived from an EMBL/GenBank/DDBJ whole genome shotgun (WGS) entry which is preliminary data.</text>
</comment>
<dbReference type="EMBL" id="CABFJX010000417">
    <property type="protein sequence ID" value="VTT82821.1"/>
    <property type="molecule type" value="Genomic_DNA"/>
</dbReference>
<gene>
    <name evidence="2" type="ORF">C2S_12670</name>
</gene>
<reference evidence="2" key="1">
    <citation type="submission" date="2019-05" db="EMBL/GenBank/DDBJ databases">
        <authorList>
            <person name="Piombo E."/>
        </authorList>
    </citation>
    <scope>NUCLEOTIDE SEQUENCE</scope>
    <source>
        <strain evidence="2">C2S</strain>
    </source>
</reference>
<dbReference type="Pfam" id="PF20150">
    <property type="entry name" value="2EXR"/>
    <property type="match status" value="1"/>
</dbReference>
<sequence length="296" mass="34609">MATFPQFAKLPIELRDMIWEQALKKDRVLRLYEKGTLYLRPELDTIRRGLTEGFGRLAHCVWAMDRLHIGLVNLAPDLQVKFSGFNGLAWKHDYFPKDVVEGELWKDGLRRLQNVSFQDTIPGFLDPRWADLRVSYLPLTPIHRSTPGYQNQWARVNKTCYLPTEGMRVSATFWFRLLAREGITLSQEVNYGCMLSQRDKLHQCLPNRTEKCQCAGELFIQDLRAKGTEVVPGYWLLSMDYLVFMKNDKGELKSNRYNPILEELSVLFELCIRQLTAYKEQTGTVDCRRRHPWKTS</sequence>
<evidence type="ECO:0000259" key="1">
    <source>
        <dbReference type="Pfam" id="PF20150"/>
    </source>
</evidence>
<accession>A0A9Q9RZN9</accession>
<dbReference type="Proteomes" id="UP000760494">
    <property type="component" value="Unassembled WGS sequence"/>
</dbReference>
<proteinExistence type="predicted"/>
<evidence type="ECO:0000313" key="3">
    <source>
        <dbReference type="Proteomes" id="UP000760494"/>
    </source>
</evidence>
<dbReference type="InterPro" id="IPR045518">
    <property type="entry name" value="2EXR"/>
</dbReference>
<dbReference type="AlphaFoldDB" id="A0A9Q9RZN9"/>
<organism evidence="2 3">
    <name type="scientific">Fusarium fujikuroi</name>
    <name type="common">Bakanae and foot rot disease fungus</name>
    <name type="synonym">Gibberella fujikuroi</name>
    <dbReference type="NCBI Taxonomy" id="5127"/>
    <lineage>
        <taxon>Eukaryota</taxon>
        <taxon>Fungi</taxon>
        <taxon>Dikarya</taxon>
        <taxon>Ascomycota</taxon>
        <taxon>Pezizomycotina</taxon>
        <taxon>Sordariomycetes</taxon>
        <taxon>Hypocreomycetidae</taxon>
        <taxon>Hypocreales</taxon>
        <taxon>Nectriaceae</taxon>
        <taxon>Fusarium</taxon>
        <taxon>Fusarium fujikuroi species complex</taxon>
    </lineage>
</organism>
<feature type="domain" description="2EXR" evidence="1">
    <location>
        <begin position="4"/>
        <end position="34"/>
    </location>
</feature>